<evidence type="ECO:0000313" key="2">
    <source>
        <dbReference type="EMBL" id="EWM52413.1"/>
    </source>
</evidence>
<evidence type="ECO:0000313" key="3">
    <source>
        <dbReference type="Proteomes" id="UP000019365"/>
    </source>
</evidence>
<organism evidence="2 3">
    <name type="scientific">Ruminococcus flavefaciens 007c</name>
    <dbReference type="NCBI Taxonomy" id="1341157"/>
    <lineage>
        <taxon>Bacteria</taxon>
        <taxon>Bacillati</taxon>
        <taxon>Bacillota</taxon>
        <taxon>Clostridia</taxon>
        <taxon>Eubacteriales</taxon>
        <taxon>Oscillospiraceae</taxon>
        <taxon>Ruminococcus</taxon>
    </lineage>
</organism>
<protein>
    <submittedName>
        <fullName evidence="2">Uncharacterized protein</fullName>
    </submittedName>
</protein>
<feature type="transmembrane region" description="Helical" evidence="1">
    <location>
        <begin position="69"/>
        <end position="86"/>
    </location>
</feature>
<reference evidence="2 3" key="1">
    <citation type="journal article" date="2014" name="PLoS ONE">
        <title>Rumen cellulosomics: divergent fiber-degrading strategies revealed by comparative genome-wide analysis of six ruminococcal strains.</title>
        <authorList>
            <person name="Dassa B."/>
            <person name="Borovok I."/>
            <person name="Ruimy-Israeli V."/>
            <person name="Lamed R."/>
            <person name="Flint H.J."/>
            <person name="Duncan S.H."/>
            <person name="Henrissat B."/>
            <person name="Coutinho P."/>
            <person name="Morrison M."/>
            <person name="Mosoni P."/>
            <person name="Yeoman C.J."/>
            <person name="White B.A."/>
            <person name="Bayer E.A."/>
        </authorList>
    </citation>
    <scope>NUCLEOTIDE SEQUENCE [LARGE SCALE GENOMIC DNA]</scope>
    <source>
        <strain evidence="2 3">007c</strain>
    </source>
</reference>
<keyword evidence="1" id="KW-1133">Transmembrane helix</keyword>
<evidence type="ECO:0000256" key="1">
    <source>
        <dbReference type="SAM" id="Phobius"/>
    </source>
</evidence>
<comment type="caution">
    <text evidence="2">The sequence shown here is derived from an EMBL/GenBank/DDBJ whole genome shotgun (WGS) entry which is preliminary data.</text>
</comment>
<dbReference type="Proteomes" id="UP000019365">
    <property type="component" value="Unassembled WGS sequence"/>
</dbReference>
<sequence length="118" mass="13294">MSYTITDSKKLSSVFSEAASGIINYDRVSSYKKIIDIKVLASENEEPVTSGYNVLFQASPTTGDNNCNTIFVAIMLLGIITAAIAFRTKKRIMIQKYPRHRRGYFLSVIKRQSIMPSY</sequence>
<keyword evidence="3" id="KW-1185">Reference proteome</keyword>
<accession>W7UEN7</accession>
<name>W7UEN7_RUMFL</name>
<dbReference type="EMBL" id="ATAX01000036">
    <property type="protein sequence ID" value="EWM52413.1"/>
    <property type="molecule type" value="Genomic_DNA"/>
</dbReference>
<dbReference type="AlphaFoldDB" id="W7UEN7"/>
<proteinExistence type="predicted"/>
<gene>
    <name evidence="2" type="ORF">RF007C_13770</name>
</gene>
<keyword evidence="1" id="KW-0472">Membrane</keyword>
<keyword evidence="1" id="KW-0812">Transmembrane</keyword>